<evidence type="ECO:0000313" key="3">
    <source>
        <dbReference type="Proteomes" id="UP001519287"/>
    </source>
</evidence>
<dbReference type="Proteomes" id="UP001519287">
    <property type="component" value="Unassembled WGS sequence"/>
</dbReference>
<accession>A0ABS4IS03</accession>
<proteinExistence type="predicted"/>
<feature type="compositionally biased region" description="Basic and acidic residues" evidence="1">
    <location>
        <begin position="16"/>
        <end position="29"/>
    </location>
</feature>
<evidence type="ECO:0000256" key="1">
    <source>
        <dbReference type="SAM" id="MobiDB-lite"/>
    </source>
</evidence>
<organism evidence="2 3">
    <name type="scientific">Paenibacillus eucommiae</name>
    <dbReference type="NCBI Taxonomy" id="1355755"/>
    <lineage>
        <taxon>Bacteria</taxon>
        <taxon>Bacillati</taxon>
        <taxon>Bacillota</taxon>
        <taxon>Bacilli</taxon>
        <taxon>Bacillales</taxon>
        <taxon>Paenibacillaceae</taxon>
        <taxon>Paenibacillus</taxon>
    </lineage>
</organism>
<protein>
    <submittedName>
        <fullName evidence="2">Uncharacterized protein</fullName>
    </submittedName>
</protein>
<keyword evidence="3" id="KW-1185">Reference proteome</keyword>
<feature type="compositionally biased region" description="Polar residues" evidence="1">
    <location>
        <begin position="30"/>
        <end position="50"/>
    </location>
</feature>
<dbReference type="RefSeq" id="WP_209971097.1">
    <property type="nucleotide sequence ID" value="NZ_JAGGLB010000004.1"/>
</dbReference>
<name>A0ABS4IS03_9BACL</name>
<comment type="caution">
    <text evidence="2">The sequence shown here is derived from an EMBL/GenBank/DDBJ whole genome shotgun (WGS) entry which is preliminary data.</text>
</comment>
<evidence type="ECO:0000313" key="2">
    <source>
        <dbReference type="EMBL" id="MBP1990320.1"/>
    </source>
</evidence>
<gene>
    <name evidence="2" type="ORF">J2Z66_001918</name>
</gene>
<sequence length="165" mass="18492">MDGTTNKGGTRGGSRGADKGTNKGTDKGTNKGTNKGTYNGSDNGEQSNKEGQGIDRKIKKAPLPHDEAFKKLLQTFFAEFIALFFPELDRLLDHSHTRLLMQEQLVDIVGEEAKHLDLLLETKYTVWMHTYLYILNRSPIRRGFFTNECLFTLVGYSSDIVKSTS</sequence>
<dbReference type="EMBL" id="JAGGLB010000004">
    <property type="protein sequence ID" value="MBP1990320.1"/>
    <property type="molecule type" value="Genomic_DNA"/>
</dbReference>
<feature type="region of interest" description="Disordered" evidence="1">
    <location>
        <begin position="1"/>
        <end position="52"/>
    </location>
</feature>
<reference evidence="2 3" key="1">
    <citation type="submission" date="2021-03" db="EMBL/GenBank/DDBJ databases">
        <title>Genomic Encyclopedia of Type Strains, Phase IV (KMG-IV): sequencing the most valuable type-strain genomes for metagenomic binning, comparative biology and taxonomic classification.</title>
        <authorList>
            <person name="Goeker M."/>
        </authorList>
    </citation>
    <scope>NUCLEOTIDE SEQUENCE [LARGE SCALE GENOMIC DNA]</scope>
    <source>
        <strain evidence="2 3">DSM 26048</strain>
    </source>
</reference>